<protein>
    <submittedName>
        <fullName evidence="2">Transcriptional regulator</fullName>
    </submittedName>
</protein>
<reference evidence="2 3" key="1">
    <citation type="submission" date="2020-12" db="EMBL/GenBank/DDBJ databases">
        <authorList>
            <person name="Zhou J."/>
        </authorList>
    </citation>
    <scope>NUCLEOTIDE SEQUENCE [LARGE SCALE GENOMIC DNA]</scope>
    <source>
        <strain evidence="2 3">CCUG 61299</strain>
    </source>
</reference>
<organism evidence="2 3">
    <name type="scientific">Actinomyces weissii</name>
    <dbReference type="NCBI Taxonomy" id="675090"/>
    <lineage>
        <taxon>Bacteria</taxon>
        <taxon>Bacillati</taxon>
        <taxon>Actinomycetota</taxon>
        <taxon>Actinomycetes</taxon>
        <taxon>Actinomycetales</taxon>
        <taxon>Actinomycetaceae</taxon>
        <taxon>Actinomyces</taxon>
    </lineage>
</organism>
<keyword evidence="3" id="KW-1185">Reference proteome</keyword>
<dbReference type="EMBL" id="CP066802">
    <property type="protein sequence ID" value="QQM66823.1"/>
    <property type="molecule type" value="Genomic_DNA"/>
</dbReference>
<dbReference type="AlphaFoldDB" id="A0A7T7S126"/>
<evidence type="ECO:0000313" key="2">
    <source>
        <dbReference type="EMBL" id="QQM66823.1"/>
    </source>
</evidence>
<dbReference type="KEGG" id="awe:JG540_07020"/>
<dbReference type="Proteomes" id="UP000595895">
    <property type="component" value="Chromosome"/>
</dbReference>
<name>A0A7T7S126_9ACTO</name>
<feature type="region of interest" description="Disordered" evidence="1">
    <location>
        <begin position="58"/>
        <end position="77"/>
    </location>
</feature>
<sequence>MATSKQTIASLTELLGPGARARAMMGEYVLYWRERVVGGVYDERLLLKDVPAVREAVPDAPLEDPYPGAKPARRLPIPKDEQEAGALVEVLEAVWEQVPAPRSR</sequence>
<evidence type="ECO:0000256" key="1">
    <source>
        <dbReference type="SAM" id="MobiDB-lite"/>
    </source>
</evidence>
<proteinExistence type="predicted"/>
<accession>A0A7T7S126</accession>
<gene>
    <name evidence="2" type="ORF">JG540_07020</name>
</gene>
<dbReference type="SUPFAM" id="SSF159894">
    <property type="entry name" value="YgaC/TfoX-N like"/>
    <property type="match status" value="1"/>
</dbReference>
<evidence type="ECO:0000313" key="3">
    <source>
        <dbReference type="Proteomes" id="UP000595895"/>
    </source>
</evidence>
<dbReference type="RefSeq" id="WP_200274917.1">
    <property type="nucleotide sequence ID" value="NZ_CP066802.1"/>
</dbReference>